<proteinExistence type="predicted"/>
<comment type="cofactor">
    <cofactor evidence="1">
        <name>Fe(2+)</name>
        <dbReference type="ChEBI" id="CHEBI:29033"/>
    </cofactor>
</comment>
<sequence>MTSLPEDGRDALRRCAAVPPADFAERFWGRAPLLSTGASDFTDLLTLADVDELLSRRGLRTPFIRLARNGSVVGSGQFTGGGGVGAEIGDQVRDDQVAAQFADGATVVLQGLHRLWPPIIDFAGALGTDLGHPVQVNAYITPPSSQGFSAHYDVHDVFVLQVAGRKHWLVHEPVHTDPLRSQPWDQHSAAVAARAQEPPAIEATLEPGDALYLPRGYLHSARALGETSAHLTVGVHVLTRYAVAEALLSLAGSSAELRSSLPLGVDAADGDQLDVPEVVDALVRVLKAIEPDDVARLLRGRAWSGNRPAPLGPLAQAAAVHAVAIGAAVEPRRGLRSRLTPAGERVWLELPGDRIDLPAYTEPALAALLAGRCVVGELPGLPAEDQVVLVRRLLKEGVLVGGTG</sequence>
<reference evidence="6" key="1">
    <citation type="journal article" date="2019" name="Int. J. Syst. Evol. Microbiol.">
        <title>The Global Catalogue of Microorganisms (GCM) 10K type strain sequencing project: providing services to taxonomists for standard genome sequencing and annotation.</title>
        <authorList>
            <consortium name="The Broad Institute Genomics Platform"/>
            <consortium name="The Broad Institute Genome Sequencing Center for Infectious Disease"/>
            <person name="Wu L."/>
            <person name="Ma J."/>
        </authorList>
    </citation>
    <scope>NUCLEOTIDE SEQUENCE [LARGE SCALE GENOMIC DNA]</scope>
    <source>
        <strain evidence="6">CCUG 59778</strain>
    </source>
</reference>
<evidence type="ECO:0000313" key="6">
    <source>
        <dbReference type="Proteomes" id="UP001596157"/>
    </source>
</evidence>
<dbReference type="InterPro" id="IPR003347">
    <property type="entry name" value="JmjC_dom"/>
</dbReference>
<dbReference type="RefSeq" id="WP_378250083.1">
    <property type="nucleotide sequence ID" value="NZ_JBHSKF010000015.1"/>
</dbReference>
<dbReference type="Gene3D" id="2.60.120.650">
    <property type="entry name" value="Cupin"/>
    <property type="match status" value="1"/>
</dbReference>
<keyword evidence="2" id="KW-0479">Metal-binding</keyword>
<evidence type="ECO:0000256" key="1">
    <source>
        <dbReference type="ARBA" id="ARBA00001954"/>
    </source>
</evidence>
<keyword evidence="3" id="KW-0408">Iron</keyword>
<name>A0ABW0ES98_9PSEU</name>
<accession>A0ABW0ES98</accession>
<dbReference type="SMART" id="SM00558">
    <property type="entry name" value="JmjC"/>
    <property type="match status" value="1"/>
</dbReference>
<dbReference type="InterPro" id="IPR039994">
    <property type="entry name" value="NO66-like"/>
</dbReference>
<evidence type="ECO:0000259" key="4">
    <source>
        <dbReference type="PROSITE" id="PS51184"/>
    </source>
</evidence>
<dbReference type="PANTHER" id="PTHR13096">
    <property type="entry name" value="MINA53 MYC INDUCED NUCLEAR ANTIGEN"/>
    <property type="match status" value="1"/>
</dbReference>
<dbReference type="PANTHER" id="PTHR13096:SF9">
    <property type="entry name" value="BIFUNCTIONAL LYSINE-SPECIFIC DEMETHYLASE AND HISTIDYL-HYDROXYLASE"/>
    <property type="match status" value="1"/>
</dbReference>
<gene>
    <name evidence="5" type="ORF">ACFPM7_24360</name>
</gene>
<keyword evidence="5" id="KW-0560">Oxidoreductase</keyword>
<dbReference type="GO" id="GO:0016491">
    <property type="term" value="F:oxidoreductase activity"/>
    <property type="evidence" value="ECO:0007669"/>
    <property type="project" value="UniProtKB-KW"/>
</dbReference>
<keyword evidence="6" id="KW-1185">Reference proteome</keyword>
<dbReference type="EC" id="1.14.11.47" evidence="5"/>
<evidence type="ECO:0000256" key="3">
    <source>
        <dbReference type="ARBA" id="ARBA00023004"/>
    </source>
</evidence>
<evidence type="ECO:0000313" key="5">
    <source>
        <dbReference type="EMBL" id="MFC5290202.1"/>
    </source>
</evidence>
<feature type="domain" description="JmjC" evidence="4">
    <location>
        <begin position="104"/>
        <end position="254"/>
    </location>
</feature>
<dbReference type="PROSITE" id="PS51184">
    <property type="entry name" value="JMJC"/>
    <property type="match status" value="1"/>
</dbReference>
<dbReference type="Pfam" id="PF08007">
    <property type="entry name" value="JmjC_2"/>
    <property type="match status" value="1"/>
</dbReference>
<protein>
    <submittedName>
        <fullName evidence="5">Cupin domain-containing protein</fullName>
        <ecNumber evidence="5">1.14.11.47</ecNumber>
    </submittedName>
</protein>
<dbReference type="SUPFAM" id="SSF51197">
    <property type="entry name" value="Clavaminate synthase-like"/>
    <property type="match status" value="1"/>
</dbReference>
<comment type="caution">
    <text evidence="5">The sequence shown here is derived from an EMBL/GenBank/DDBJ whole genome shotgun (WGS) entry which is preliminary data.</text>
</comment>
<evidence type="ECO:0000256" key="2">
    <source>
        <dbReference type="ARBA" id="ARBA00022723"/>
    </source>
</evidence>
<dbReference type="Proteomes" id="UP001596157">
    <property type="component" value="Unassembled WGS sequence"/>
</dbReference>
<dbReference type="EMBL" id="JBHSKF010000015">
    <property type="protein sequence ID" value="MFC5290202.1"/>
    <property type="molecule type" value="Genomic_DNA"/>
</dbReference>
<organism evidence="5 6">
    <name type="scientific">Actinokineospora guangxiensis</name>
    <dbReference type="NCBI Taxonomy" id="1490288"/>
    <lineage>
        <taxon>Bacteria</taxon>
        <taxon>Bacillati</taxon>
        <taxon>Actinomycetota</taxon>
        <taxon>Actinomycetes</taxon>
        <taxon>Pseudonocardiales</taxon>
        <taxon>Pseudonocardiaceae</taxon>
        <taxon>Actinokineospora</taxon>
    </lineage>
</organism>